<dbReference type="AlphaFoldDB" id="A0A840ASR5"/>
<keyword evidence="6 7" id="KW-0472">Membrane</keyword>
<proteinExistence type="inferred from homology"/>
<keyword evidence="4 7" id="KW-0812">Transmembrane</keyword>
<dbReference type="PROSITE" id="PS50928">
    <property type="entry name" value="ABC_TM1"/>
    <property type="match status" value="1"/>
</dbReference>
<dbReference type="SUPFAM" id="SSF161098">
    <property type="entry name" value="MetI-like"/>
    <property type="match status" value="1"/>
</dbReference>
<keyword evidence="3" id="KW-1003">Cell membrane</keyword>
<comment type="caution">
    <text evidence="9">The sequence shown here is derived from an EMBL/GenBank/DDBJ whole genome shotgun (WGS) entry which is preliminary data.</text>
</comment>
<dbReference type="EMBL" id="JACIDS010000003">
    <property type="protein sequence ID" value="MBB3931841.1"/>
    <property type="molecule type" value="Genomic_DNA"/>
</dbReference>
<dbReference type="PANTHER" id="PTHR30193:SF37">
    <property type="entry name" value="INNER MEMBRANE ABC TRANSPORTER PERMEASE PROTEIN YCJO"/>
    <property type="match status" value="1"/>
</dbReference>
<organism evidence="9 10">
    <name type="scientific">Kaistia hirudinis</name>
    <dbReference type="NCBI Taxonomy" id="1293440"/>
    <lineage>
        <taxon>Bacteria</taxon>
        <taxon>Pseudomonadati</taxon>
        <taxon>Pseudomonadota</taxon>
        <taxon>Alphaproteobacteria</taxon>
        <taxon>Hyphomicrobiales</taxon>
        <taxon>Kaistiaceae</taxon>
        <taxon>Kaistia</taxon>
    </lineage>
</organism>
<feature type="transmembrane region" description="Helical" evidence="7">
    <location>
        <begin position="251"/>
        <end position="272"/>
    </location>
</feature>
<accession>A0A840ASR5</accession>
<dbReference type="PANTHER" id="PTHR30193">
    <property type="entry name" value="ABC TRANSPORTER PERMEASE PROTEIN"/>
    <property type="match status" value="1"/>
</dbReference>
<evidence type="ECO:0000259" key="8">
    <source>
        <dbReference type="PROSITE" id="PS50928"/>
    </source>
</evidence>
<name>A0A840ASR5_9HYPH</name>
<evidence type="ECO:0000313" key="10">
    <source>
        <dbReference type="Proteomes" id="UP000553963"/>
    </source>
</evidence>
<comment type="similarity">
    <text evidence="7">Belongs to the binding-protein-dependent transport system permease family.</text>
</comment>
<evidence type="ECO:0000256" key="3">
    <source>
        <dbReference type="ARBA" id="ARBA00022475"/>
    </source>
</evidence>
<dbReference type="GO" id="GO:0005886">
    <property type="term" value="C:plasma membrane"/>
    <property type="evidence" value="ECO:0007669"/>
    <property type="project" value="UniProtKB-SubCell"/>
</dbReference>
<evidence type="ECO:0000256" key="6">
    <source>
        <dbReference type="ARBA" id="ARBA00023136"/>
    </source>
</evidence>
<evidence type="ECO:0000256" key="5">
    <source>
        <dbReference type="ARBA" id="ARBA00022989"/>
    </source>
</evidence>
<feature type="transmembrane region" description="Helical" evidence="7">
    <location>
        <begin position="27"/>
        <end position="53"/>
    </location>
</feature>
<evidence type="ECO:0000313" key="9">
    <source>
        <dbReference type="EMBL" id="MBB3931841.1"/>
    </source>
</evidence>
<keyword evidence="5 7" id="KW-1133">Transmembrane helix</keyword>
<protein>
    <submittedName>
        <fullName evidence="9">Multiple sugar transport system permease protein</fullName>
    </submittedName>
</protein>
<keyword evidence="10" id="KW-1185">Reference proteome</keyword>
<evidence type="ECO:0000256" key="1">
    <source>
        <dbReference type="ARBA" id="ARBA00004651"/>
    </source>
</evidence>
<dbReference type="InterPro" id="IPR000515">
    <property type="entry name" value="MetI-like"/>
</dbReference>
<keyword evidence="9" id="KW-0762">Sugar transport</keyword>
<evidence type="ECO:0000256" key="2">
    <source>
        <dbReference type="ARBA" id="ARBA00022448"/>
    </source>
</evidence>
<dbReference type="Pfam" id="PF00528">
    <property type="entry name" value="BPD_transp_1"/>
    <property type="match status" value="1"/>
</dbReference>
<feature type="transmembrane region" description="Helical" evidence="7">
    <location>
        <begin position="172"/>
        <end position="197"/>
    </location>
</feature>
<reference evidence="9 10" key="1">
    <citation type="submission" date="2020-08" db="EMBL/GenBank/DDBJ databases">
        <title>Genomic Encyclopedia of Type Strains, Phase IV (KMG-IV): sequencing the most valuable type-strain genomes for metagenomic binning, comparative biology and taxonomic classification.</title>
        <authorList>
            <person name="Goeker M."/>
        </authorList>
    </citation>
    <scope>NUCLEOTIDE SEQUENCE [LARGE SCALE GENOMIC DNA]</scope>
    <source>
        <strain evidence="9 10">DSM 25966</strain>
    </source>
</reference>
<feature type="domain" description="ABC transmembrane type-1" evidence="8">
    <location>
        <begin position="87"/>
        <end position="302"/>
    </location>
</feature>
<dbReference type="Gene3D" id="1.10.3720.10">
    <property type="entry name" value="MetI-like"/>
    <property type="match status" value="1"/>
</dbReference>
<feature type="transmembrane region" description="Helical" evidence="7">
    <location>
        <begin position="218"/>
        <end position="245"/>
    </location>
</feature>
<dbReference type="CDD" id="cd06261">
    <property type="entry name" value="TM_PBP2"/>
    <property type="match status" value="1"/>
</dbReference>
<dbReference type="Proteomes" id="UP000553963">
    <property type="component" value="Unassembled WGS sequence"/>
</dbReference>
<comment type="subcellular location">
    <subcellularLocation>
        <location evidence="1 7">Cell membrane</location>
        <topology evidence="1 7">Multi-pass membrane protein</topology>
    </subcellularLocation>
</comment>
<dbReference type="InterPro" id="IPR035906">
    <property type="entry name" value="MetI-like_sf"/>
</dbReference>
<feature type="transmembrane region" description="Helical" evidence="7">
    <location>
        <begin position="124"/>
        <end position="144"/>
    </location>
</feature>
<gene>
    <name evidence="9" type="ORF">GGR25_002891</name>
</gene>
<feature type="transmembrane region" description="Helical" evidence="7">
    <location>
        <begin position="284"/>
        <end position="305"/>
    </location>
</feature>
<dbReference type="InterPro" id="IPR051393">
    <property type="entry name" value="ABC_transporter_permease"/>
</dbReference>
<evidence type="ECO:0000256" key="7">
    <source>
        <dbReference type="RuleBase" id="RU363032"/>
    </source>
</evidence>
<dbReference type="GO" id="GO:0055085">
    <property type="term" value="P:transmembrane transport"/>
    <property type="evidence" value="ECO:0007669"/>
    <property type="project" value="InterPro"/>
</dbReference>
<sequence length="314" mass="34522">MTAHLNGDRKAAKRAALRQLPTERREAVAGILFVLPDALGLLIFIGLPMLLAIGMSAFEVDGFGGFRFVGLGNYARMVADPLFWSALRVTLTFALMAVPLLYVIGLMLALLVQKTSRFNTAMRFLFFAPQVVSLVVVALVWQLMSVEKIGVLPRLIAGLGLGSVSFLGNPHVALFTVVLAFVWFLMGFYMLIFIGGLQDIPKEYYEAARIDGANRAQSFWHITLPLLRPTSFFVLVVSSVAAVSGQQAFDLVYVMTRGGPANATLLLITYIYQQAFQYGAFGYASAMATLLVLMLMAITLAFFWATRGGRFQYD</sequence>
<dbReference type="RefSeq" id="WP_380146839.1">
    <property type="nucleotide sequence ID" value="NZ_JBHLWW010000003.1"/>
</dbReference>
<evidence type="ECO:0000256" key="4">
    <source>
        <dbReference type="ARBA" id="ARBA00022692"/>
    </source>
</evidence>
<keyword evidence="2 7" id="KW-0813">Transport</keyword>
<feature type="transmembrane region" description="Helical" evidence="7">
    <location>
        <begin position="91"/>
        <end position="112"/>
    </location>
</feature>